<dbReference type="InterPro" id="IPR013083">
    <property type="entry name" value="Znf_RING/FYVE/PHD"/>
</dbReference>
<proteinExistence type="predicted"/>
<evidence type="ECO:0000259" key="6">
    <source>
        <dbReference type="PROSITE" id="PS50089"/>
    </source>
</evidence>
<accession>A0AAE1HGJ2</accession>
<evidence type="ECO:0000313" key="7">
    <source>
        <dbReference type="EMBL" id="KAK3910890.1"/>
    </source>
</evidence>
<keyword evidence="1 3" id="KW-0479">Metal-binding</keyword>
<dbReference type="Gene3D" id="3.30.40.10">
    <property type="entry name" value="Zinc/RING finger domain, C3HC4 (zinc finger)"/>
    <property type="match status" value="1"/>
</dbReference>
<feature type="domain" description="RING-type" evidence="6">
    <location>
        <begin position="347"/>
        <end position="383"/>
    </location>
</feature>
<evidence type="ECO:0000256" key="3">
    <source>
        <dbReference type="PROSITE-ProRule" id="PRU00175"/>
    </source>
</evidence>
<evidence type="ECO:0000313" key="9">
    <source>
        <dbReference type="Proteomes" id="UP001219518"/>
    </source>
</evidence>
<dbReference type="GO" id="GO:0008270">
    <property type="term" value="F:zinc ion binding"/>
    <property type="evidence" value="ECO:0007669"/>
    <property type="project" value="UniProtKB-KW"/>
</dbReference>
<dbReference type="Pfam" id="PF13920">
    <property type="entry name" value="zf-C3HC4_3"/>
    <property type="match status" value="1"/>
</dbReference>
<protein>
    <submittedName>
        <fullName evidence="8">13.0 kDa protein</fullName>
    </submittedName>
</protein>
<evidence type="ECO:0000256" key="2">
    <source>
        <dbReference type="ARBA" id="ARBA00022833"/>
    </source>
</evidence>
<reference evidence="8" key="1">
    <citation type="submission" date="2021-07" db="EMBL/GenBank/DDBJ databases">
        <authorList>
            <person name="Catto M.A."/>
            <person name="Jacobson A."/>
            <person name="Kennedy G."/>
            <person name="Labadie P."/>
            <person name="Hunt B.G."/>
            <person name="Srinivasan R."/>
        </authorList>
    </citation>
    <scope>NUCLEOTIDE SEQUENCE</scope>
    <source>
        <strain evidence="8">PL_HMW_Pooled</strain>
        <tissue evidence="8">Head</tissue>
    </source>
</reference>
<dbReference type="Proteomes" id="UP001219518">
    <property type="component" value="Unassembled WGS sequence"/>
</dbReference>
<dbReference type="EMBL" id="JAHWGI010000208">
    <property type="protein sequence ID" value="KAK3910890.1"/>
    <property type="molecule type" value="Genomic_DNA"/>
</dbReference>
<reference evidence="8" key="2">
    <citation type="journal article" date="2023" name="BMC Genomics">
        <title>Pest status, molecular evolution, and epigenetic factors derived from the genome assembly of Frankliniella fusca, a thysanopteran phytovirus vector.</title>
        <authorList>
            <person name="Catto M.A."/>
            <person name="Labadie P.E."/>
            <person name="Jacobson A.L."/>
            <person name="Kennedy G.G."/>
            <person name="Srinivasan R."/>
            <person name="Hunt B.G."/>
        </authorList>
    </citation>
    <scope>NUCLEOTIDE SEQUENCE</scope>
    <source>
        <strain evidence="8">PL_HMW_Pooled</strain>
    </source>
</reference>
<comment type="caution">
    <text evidence="8">The sequence shown here is derived from an EMBL/GenBank/DDBJ whole genome shotgun (WGS) entry which is preliminary data.</text>
</comment>
<organism evidence="8 9">
    <name type="scientific">Frankliniella fusca</name>
    <dbReference type="NCBI Taxonomy" id="407009"/>
    <lineage>
        <taxon>Eukaryota</taxon>
        <taxon>Metazoa</taxon>
        <taxon>Ecdysozoa</taxon>
        <taxon>Arthropoda</taxon>
        <taxon>Hexapoda</taxon>
        <taxon>Insecta</taxon>
        <taxon>Pterygota</taxon>
        <taxon>Neoptera</taxon>
        <taxon>Paraneoptera</taxon>
        <taxon>Thysanoptera</taxon>
        <taxon>Terebrantia</taxon>
        <taxon>Thripoidea</taxon>
        <taxon>Thripidae</taxon>
        <taxon>Frankliniella</taxon>
    </lineage>
</organism>
<feature type="region of interest" description="Disordered" evidence="4">
    <location>
        <begin position="234"/>
        <end position="306"/>
    </location>
</feature>
<sequence>MSTLLSELACSFLALLISDQAVQKKWSQHGLMKVKKVLCTQAKDLKRSLLALALGPVEDIPQVYEDIVENLSLSMLRKAKSFLSYFQNTWLSQNNRNFKPEDWSVYGRADRTNNHVESFHSTLQEARPNIWVFLKLLVDLNVEARINYGRSQNGHQIHEKIPKKILLNDQRIANAKLLFEANRISAYTYVMWCRTAITSTLAVVRQGRRLKRYLKANFHELEYDDVPTSSDSSISYDWEYNPNPNQEERMEQEDREFDADWRQEMEENGDDEHLSVNDGASDNGEGSHVSNNGADTESIPGSDDSMWNMPEGTADVLMVRNAEEVDEAPPNVIVPIIEAAHRVPMSCIVCISELAVYIAMPCQHLLVCQNCKEALTDTCIRCKQEVQNYVTVIGT</sequence>
<dbReference type="AlphaFoldDB" id="A0AAE1HGJ2"/>
<dbReference type="EMBL" id="JAHWGI010001020">
    <property type="protein sequence ID" value="KAK3920723.1"/>
    <property type="molecule type" value="Genomic_DNA"/>
</dbReference>
<keyword evidence="2" id="KW-0862">Zinc</keyword>
<dbReference type="InterPro" id="IPR001841">
    <property type="entry name" value="Znf_RING"/>
</dbReference>
<evidence type="ECO:0000313" key="8">
    <source>
        <dbReference type="EMBL" id="KAK3920723.1"/>
    </source>
</evidence>
<dbReference type="PROSITE" id="PS50089">
    <property type="entry name" value="ZF_RING_2"/>
    <property type="match status" value="1"/>
</dbReference>
<gene>
    <name evidence="8" type="ORF">KUF71_009960</name>
    <name evidence="7" type="ORF">KUF71_020595</name>
</gene>
<feature type="compositionally biased region" description="Basic and acidic residues" evidence="4">
    <location>
        <begin position="258"/>
        <end position="275"/>
    </location>
</feature>
<keyword evidence="5" id="KW-0732">Signal</keyword>
<evidence type="ECO:0000256" key="1">
    <source>
        <dbReference type="ARBA" id="ARBA00022771"/>
    </source>
</evidence>
<evidence type="ECO:0000256" key="4">
    <source>
        <dbReference type="SAM" id="MobiDB-lite"/>
    </source>
</evidence>
<feature type="signal peptide" evidence="5">
    <location>
        <begin position="1"/>
        <end position="23"/>
    </location>
</feature>
<feature type="chain" id="PRO_5042442856" evidence="5">
    <location>
        <begin position="24"/>
        <end position="395"/>
    </location>
</feature>
<keyword evidence="1 3" id="KW-0863">Zinc-finger</keyword>
<keyword evidence="9" id="KW-1185">Reference proteome</keyword>
<name>A0AAE1HGJ2_9NEOP</name>
<evidence type="ECO:0000256" key="5">
    <source>
        <dbReference type="SAM" id="SignalP"/>
    </source>
</evidence>